<evidence type="ECO:0000313" key="13">
    <source>
        <dbReference type="Proteomes" id="UP001210925"/>
    </source>
</evidence>
<evidence type="ECO:0000259" key="11">
    <source>
        <dbReference type="PROSITE" id="PS50271"/>
    </source>
</evidence>
<comment type="caution">
    <text evidence="12">The sequence shown here is derived from an EMBL/GenBank/DDBJ whole genome shotgun (WGS) entry which is preliminary data.</text>
</comment>
<evidence type="ECO:0000256" key="3">
    <source>
        <dbReference type="ARBA" id="ARBA00022664"/>
    </source>
</evidence>
<dbReference type="PROSITE" id="PS50271">
    <property type="entry name" value="ZF_UBP"/>
    <property type="match status" value="1"/>
</dbReference>
<dbReference type="Gene3D" id="3.30.40.10">
    <property type="entry name" value="Zinc/RING finger domain, C3HC4 (zinc finger)"/>
    <property type="match status" value="1"/>
</dbReference>
<evidence type="ECO:0000313" key="12">
    <source>
        <dbReference type="EMBL" id="KAJ3256088.1"/>
    </source>
</evidence>
<keyword evidence="6 10" id="KW-0863">Zinc-finger</keyword>
<evidence type="ECO:0000256" key="8">
    <source>
        <dbReference type="ARBA" id="ARBA00023187"/>
    </source>
</evidence>
<keyword evidence="7" id="KW-0862">Zinc</keyword>
<dbReference type="SUPFAM" id="SSF57850">
    <property type="entry name" value="RING/U-box"/>
    <property type="match status" value="1"/>
</dbReference>
<dbReference type="GO" id="GO:0008270">
    <property type="term" value="F:zinc ion binding"/>
    <property type="evidence" value="ECO:0007669"/>
    <property type="project" value="UniProtKB-KW"/>
</dbReference>
<dbReference type="Proteomes" id="UP001210925">
    <property type="component" value="Unassembled WGS sequence"/>
</dbReference>
<comment type="subcellular location">
    <subcellularLocation>
        <location evidence="1">Nucleus</location>
    </subcellularLocation>
</comment>
<comment type="similarity">
    <text evidence="2">Belongs to the peptidase C19 family.</text>
</comment>
<sequence>MDSDLEEYEQRPRKKQKTAEVKGLYLETINRTALDFDFEKLCSVSLTNNNVYGCLTCGKYYQGRGQQSHAFYHSMNEDHHVFINLETLKIYVLPENYEVTDSSLNDIK</sequence>
<protein>
    <recommendedName>
        <fullName evidence="11">UBP-type domain-containing protein</fullName>
    </recommendedName>
</protein>
<proteinExistence type="inferred from homology"/>
<dbReference type="Pfam" id="PF02148">
    <property type="entry name" value="zf-UBP"/>
    <property type="match status" value="1"/>
</dbReference>
<evidence type="ECO:0000256" key="10">
    <source>
        <dbReference type="PROSITE-ProRule" id="PRU00502"/>
    </source>
</evidence>
<keyword evidence="3" id="KW-0507">mRNA processing</keyword>
<feature type="non-terminal residue" evidence="12">
    <location>
        <position position="108"/>
    </location>
</feature>
<gene>
    <name evidence="12" type="ORF">HK103_005771</name>
</gene>
<evidence type="ECO:0000256" key="1">
    <source>
        <dbReference type="ARBA" id="ARBA00004123"/>
    </source>
</evidence>
<dbReference type="GO" id="GO:0008380">
    <property type="term" value="P:RNA splicing"/>
    <property type="evidence" value="ECO:0007669"/>
    <property type="project" value="UniProtKB-KW"/>
</dbReference>
<evidence type="ECO:0000256" key="4">
    <source>
        <dbReference type="ARBA" id="ARBA00022723"/>
    </source>
</evidence>
<evidence type="ECO:0000256" key="6">
    <source>
        <dbReference type="ARBA" id="ARBA00022771"/>
    </source>
</evidence>
<dbReference type="GO" id="GO:0006397">
    <property type="term" value="P:mRNA processing"/>
    <property type="evidence" value="ECO:0007669"/>
    <property type="project" value="UniProtKB-KW"/>
</dbReference>
<dbReference type="InterPro" id="IPR001607">
    <property type="entry name" value="Znf_UBP"/>
</dbReference>
<organism evidence="12 13">
    <name type="scientific">Boothiomyces macroporosus</name>
    <dbReference type="NCBI Taxonomy" id="261099"/>
    <lineage>
        <taxon>Eukaryota</taxon>
        <taxon>Fungi</taxon>
        <taxon>Fungi incertae sedis</taxon>
        <taxon>Chytridiomycota</taxon>
        <taxon>Chytridiomycota incertae sedis</taxon>
        <taxon>Chytridiomycetes</taxon>
        <taxon>Rhizophydiales</taxon>
        <taxon>Terramycetaceae</taxon>
        <taxon>Boothiomyces</taxon>
    </lineage>
</organism>
<evidence type="ECO:0000256" key="7">
    <source>
        <dbReference type="ARBA" id="ARBA00022833"/>
    </source>
</evidence>
<evidence type="ECO:0000256" key="5">
    <source>
        <dbReference type="ARBA" id="ARBA00022728"/>
    </source>
</evidence>
<keyword evidence="4" id="KW-0479">Metal-binding</keyword>
<dbReference type="FunFam" id="3.30.40.10:FF:000068">
    <property type="entry name" value="U4/U6.U5 tri-snRNP-associated protein 2"/>
    <property type="match status" value="1"/>
</dbReference>
<keyword evidence="9" id="KW-0539">Nucleus</keyword>
<accession>A0AAD5UIJ5</accession>
<evidence type="ECO:0000256" key="2">
    <source>
        <dbReference type="ARBA" id="ARBA00009085"/>
    </source>
</evidence>
<reference evidence="12" key="1">
    <citation type="submission" date="2020-05" db="EMBL/GenBank/DDBJ databases">
        <title>Phylogenomic resolution of chytrid fungi.</title>
        <authorList>
            <person name="Stajich J.E."/>
            <person name="Amses K."/>
            <person name="Simmons R."/>
            <person name="Seto K."/>
            <person name="Myers J."/>
            <person name="Bonds A."/>
            <person name="Quandt C.A."/>
            <person name="Barry K."/>
            <person name="Liu P."/>
            <person name="Grigoriev I."/>
            <person name="Longcore J.E."/>
            <person name="James T.Y."/>
        </authorList>
    </citation>
    <scope>NUCLEOTIDE SEQUENCE</scope>
    <source>
        <strain evidence="12">PLAUS21</strain>
    </source>
</reference>
<dbReference type="InterPro" id="IPR013083">
    <property type="entry name" value="Znf_RING/FYVE/PHD"/>
</dbReference>
<feature type="domain" description="UBP-type" evidence="11">
    <location>
        <begin position="21"/>
        <end position="108"/>
    </location>
</feature>
<dbReference type="GO" id="GO:0005681">
    <property type="term" value="C:spliceosomal complex"/>
    <property type="evidence" value="ECO:0007669"/>
    <property type="project" value="UniProtKB-KW"/>
</dbReference>
<dbReference type="AlphaFoldDB" id="A0AAD5UIJ5"/>
<keyword evidence="5" id="KW-0747">Spliceosome</keyword>
<keyword evidence="13" id="KW-1185">Reference proteome</keyword>
<evidence type="ECO:0000256" key="9">
    <source>
        <dbReference type="ARBA" id="ARBA00023242"/>
    </source>
</evidence>
<name>A0AAD5UIJ5_9FUNG</name>
<dbReference type="EMBL" id="JADGKB010000056">
    <property type="protein sequence ID" value="KAJ3256088.1"/>
    <property type="molecule type" value="Genomic_DNA"/>
</dbReference>
<keyword evidence="8" id="KW-0508">mRNA splicing</keyword>
<dbReference type="SMART" id="SM00290">
    <property type="entry name" value="ZnF_UBP"/>
    <property type="match status" value="1"/>
</dbReference>